<reference evidence="2" key="1">
    <citation type="submission" date="2021-06" db="EMBL/GenBank/DDBJ databases">
        <authorList>
            <person name="Kallberg Y."/>
            <person name="Tangrot J."/>
            <person name="Rosling A."/>
        </authorList>
    </citation>
    <scope>NUCLEOTIDE SEQUENCE</scope>
    <source>
        <strain evidence="2">FL966</strain>
    </source>
</reference>
<sequence>DEIELSFGNRWDEPGVEGYIVTILDPRFKDLSFEPEKLELIKNKLKCRMEAAKNINSTIPSIENKTSSSLLNSLFEKTFQEYLAIPETSVSSEHLFSDAGNVITDKRNRLLPNTVHDLLFLKEN</sequence>
<dbReference type="GO" id="GO:0046983">
    <property type="term" value="F:protein dimerization activity"/>
    <property type="evidence" value="ECO:0007669"/>
    <property type="project" value="InterPro"/>
</dbReference>
<dbReference type="SUPFAM" id="SSF53098">
    <property type="entry name" value="Ribonuclease H-like"/>
    <property type="match status" value="1"/>
</dbReference>
<evidence type="ECO:0000313" key="2">
    <source>
        <dbReference type="EMBL" id="CAG8823776.1"/>
    </source>
</evidence>
<keyword evidence="3" id="KW-1185">Reference proteome</keyword>
<organism evidence="2 3">
    <name type="scientific">Cetraspora pellucida</name>
    <dbReference type="NCBI Taxonomy" id="1433469"/>
    <lineage>
        <taxon>Eukaryota</taxon>
        <taxon>Fungi</taxon>
        <taxon>Fungi incertae sedis</taxon>
        <taxon>Mucoromycota</taxon>
        <taxon>Glomeromycotina</taxon>
        <taxon>Glomeromycetes</taxon>
        <taxon>Diversisporales</taxon>
        <taxon>Gigasporaceae</taxon>
        <taxon>Cetraspora</taxon>
    </lineage>
</organism>
<name>A0A9N9KFL1_9GLOM</name>
<dbReference type="PANTHER" id="PTHR47611">
    <property type="entry name" value="HAT DIMERISATION DOMAIN, C-TERMINAL"/>
    <property type="match status" value="1"/>
</dbReference>
<evidence type="ECO:0000313" key="3">
    <source>
        <dbReference type="Proteomes" id="UP000789759"/>
    </source>
</evidence>
<comment type="caution">
    <text evidence="2">The sequence shown here is derived from an EMBL/GenBank/DDBJ whole genome shotgun (WGS) entry which is preliminary data.</text>
</comment>
<dbReference type="OrthoDB" id="2441133at2759"/>
<dbReference type="AlphaFoldDB" id="A0A9N9KFL1"/>
<evidence type="ECO:0000259" key="1">
    <source>
        <dbReference type="Pfam" id="PF05699"/>
    </source>
</evidence>
<proteinExistence type="predicted"/>
<dbReference type="EMBL" id="CAJVQA010053408">
    <property type="protein sequence ID" value="CAG8823776.1"/>
    <property type="molecule type" value="Genomic_DNA"/>
</dbReference>
<feature type="non-terminal residue" evidence="2">
    <location>
        <position position="124"/>
    </location>
</feature>
<gene>
    <name evidence="2" type="ORF">CPELLU_LOCUS19938</name>
</gene>
<dbReference type="Pfam" id="PF05699">
    <property type="entry name" value="Dimer_Tnp_hAT"/>
    <property type="match status" value="1"/>
</dbReference>
<dbReference type="InterPro" id="IPR008906">
    <property type="entry name" value="HATC_C_dom"/>
</dbReference>
<dbReference type="Proteomes" id="UP000789759">
    <property type="component" value="Unassembled WGS sequence"/>
</dbReference>
<feature type="domain" description="HAT C-terminal dimerisation" evidence="1">
    <location>
        <begin position="77"/>
        <end position="124"/>
    </location>
</feature>
<accession>A0A9N9KFL1</accession>
<dbReference type="PANTHER" id="PTHR47611:SF3">
    <property type="entry name" value="HAT C-TERMINAL DIMERISATION DOMAIN-CONTAINING PROTEIN"/>
    <property type="match status" value="1"/>
</dbReference>
<protein>
    <submittedName>
        <fullName evidence="2">22005_t:CDS:1</fullName>
    </submittedName>
</protein>
<dbReference type="InterPro" id="IPR012337">
    <property type="entry name" value="RNaseH-like_sf"/>
</dbReference>